<dbReference type="GO" id="GO:0007165">
    <property type="term" value="P:signal transduction"/>
    <property type="evidence" value="ECO:0007669"/>
    <property type="project" value="UniProtKB-KW"/>
</dbReference>
<feature type="coiled-coil region" evidence="9">
    <location>
        <begin position="266"/>
        <end position="317"/>
    </location>
</feature>
<comment type="similarity">
    <text evidence="7">Belongs to the methyl-accepting chemotaxis (MCP) protein family.</text>
</comment>
<dbReference type="GO" id="GO:0005886">
    <property type="term" value="C:plasma membrane"/>
    <property type="evidence" value="ECO:0007669"/>
    <property type="project" value="UniProtKB-SubCell"/>
</dbReference>
<protein>
    <submittedName>
        <fullName evidence="13">Methyl-accepting chemotaxis protein</fullName>
    </submittedName>
</protein>
<evidence type="ECO:0000259" key="12">
    <source>
        <dbReference type="PROSITE" id="PS50885"/>
    </source>
</evidence>
<evidence type="ECO:0000256" key="4">
    <source>
        <dbReference type="ARBA" id="ARBA00022989"/>
    </source>
</evidence>
<dbReference type="InterPro" id="IPR004089">
    <property type="entry name" value="MCPsignal_dom"/>
</dbReference>
<sequence length="610" mass="65475">MLRNLSIKLRLLLMLGSMLLFTVGLLAYFIDDIHDVSEMCMTELSEVMVKGQREKVQVAVHSMAISLGAVLSGIEDEARQLEAIKRITKDIRFEEDDSGYYFAYKGTTAVSVPAKTSVEGKDLKDAKDANGVHYVSEMARGAREGGRFVEYIFDKPGKGLQPKLAYTEMIPGTEYMIGTGVYIDNVQETKSALAQRIADLVNSNLLVSVSAIVAIFLLVLTPLALVVSRSIIKPIMAAKNTAHRISDGDFSARLAALGRDEVTELEASLNEMAATLQSNAKEIQDKTRLAEKMADDARKAADEALEAKRQADLARRQGIGEAVDGLTGIVSRLTVASEELAAQTAESAKSTDLQRERIAQTATATEQMNASVLEVARSASEAAQNADQAKGRAQTGSEVVTRTIAAIDNVKRQSERMKASIDTLGKQAEGIGRIMNVITDIADQTNLLALNAAIEAARAGEAGRGFAVVADEVRKLAEKTMTATKEVGAAISAIQDGTRKNIEAMESAGQAVHDSTALADEAGRALQEILKLVESSADQVRNIATASEEQSASSEQISRSTEEINALSDEAAEAMAQATRAVSELANLSSDLMRVIESMREQAADSRERS</sequence>
<evidence type="ECO:0000313" key="14">
    <source>
        <dbReference type="Proteomes" id="UP000011922"/>
    </source>
</evidence>
<evidence type="ECO:0000256" key="2">
    <source>
        <dbReference type="ARBA" id="ARBA00022475"/>
    </source>
</evidence>
<keyword evidence="9" id="KW-0175">Coiled coil</keyword>
<dbReference type="SMART" id="SM00283">
    <property type="entry name" value="MA"/>
    <property type="match status" value="1"/>
</dbReference>
<dbReference type="Pfam" id="PF08269">
    <property type="entry name" value="dCache_2"/>
    <property type="match status" value="1"/>
</dbReference>
<keyword evidence="3 10" id="KW-0812">Transmembrane</keyword>
<dbReference type="Pfam" id="PF00672">
    <property type="entry name" value="HAMP"/>
    <property type="match status" value="1"/>
</dbReference>
<evidence type="ECO:0000256" key="3">
    <source>
        <dbReference type="ARBA" id="ARBA00022692"/>
    </source>
</evidence>
<comment type="subcellular location">
    <subcellularLocation>
        <location evidence="1">Cell membrane</location>
        <topology evidence="1">Multi-pass membrane protein</topology>
    </subcellularLocation>
</comment>
<dbReference type="Proteomes" id="UP000011922">
    <property type="component" value="Unassembled WGS sequence"/>
</dbReference>
<dbReference type="EMBL" id="AOSV01000029">
    <property type="protein sequence ID" value="EMG36559.1"/>
    <property type="molecule type" value="Genomic_DNA"/>
</dbReference>
<evidence type="ECO:0000256" key="5">
    <source>
        <dbReference type="ARBA" id="ARBA00023136"/>
    </source>
</evidence>
<evidence type="ECO:0000256" key="7">
    <source>
        <dbReference type="ARBA" id="ARBA00029447"/>
    </source>
</evidence>
<evidence type="ECO:0000259" key="11">
    <source>
        <dbReference type="PROSITE" id="PS50111"/>
    </source>
</evidence>
<feature type="domain" description="HAMP" evidence="12">
    <location>
        <begin position="229"/>
        <end position="281"/>
    </location>
</feature>
<dbReference type="Gene3D" id="1.10.8.500">
    <property type="entry name" value="HAMP domain in histidine kinase"/>
    <property type="match status" value="1"/>
</dbReference>
<dbReference type="CDD" id="cd06225">
    <property type="entry name" value="HAMP"/>
    <property type="match status" value="1"/>
</dbReference>
<dbReference type="GO" id="GO:0006935">
    <property type="term" value="P:chemotaxis"/>
    <property type="evidence" value="ECO:0007669"/>
    <property type="project" value="UniProtKB-ARBA"/>
</dbReference>
<feature type="transmembrane region" description="Helical" evidence="10">
    <location>
        <begin position="205"/>
        <end position="227"/>
    </location>
</feature>
<keyword evidence="6 8" id="KW-0807">Transducer</keyword>
<dbReference type="PATRIC" id="fig|1262666.3.peg.2610"/>
<dbReference type="InterPro" id="IPR004010">
    <property type="entry name" value="Double_Cache_2"/>
</dbReference>
<feature type="domain" description="Methyl-accepting transducer" evidence="11">
    <location>
        <begin position="329"/>
        <end position="565"/>
    </location>
</feature>
<dbReference type="PANTHER" id="PTHR32089">
    <property type="entry name" value="METHYL-ACCEPTING CHEMOTAXIS PROTEIN MCPB"/>
    <property type="match status" value="1"/>
</dbReference>
<keyword evidence="4 10" id="KW-1133">Transmembrane helix</keyword>
<feature type="coiled-coil region" evidence="9">
    <location>
        <begin position="557"/>
        <end position="584"/>
    </location>
</feature>
<organism evidence="13 14">
    <name type="scientific">Desulfocurvibacter africanus PCS</name>
    <dbReference type="NCBI Taxonomy" id="1262666"/>
    <lineage>
        <taxon>Bacteria</taxon>
        <taxon>Pseudomonadati</taxon>
        <taxon>Thermodesulfobacteriota</taxon>
        <taxon>Desulfovibrionia</taxon>
        <taxon>Desulfovibrionales</taxon>
        <taxon>Desulfovibrionaceae</taxon>
        <taxon>Desulfocurvibacter</taxon>
    </lineage>
</organism>
<dbReference type="InterPro" id="IPR003660">
    <property type="entry name" value="HAMP_dom"/>
</dbReference>
<dbReference type="PROSITE" id="PS50885">
    <property type="entry name" value="HAMP"/>
    <property type="match status" value="1"/>
</dbReference>
<dbReference type="FunFam" id="1.10.287.950:FF:000001">
    <property type="entry name" value="Methyl-accepting chemotaxis sensory transducer"/>
    <property type="match status" value="1"/>
</dbReference>
<evidence type="ECO:0000256" key="10">
    <source>
        <dbReference type="SAM" id="Phobius"/>
    </source>
</evidence>
<dbReference type="AlphaFoldDB" id="M5PR18"/>
<dbReference type="InterPro" id="IPR033480">
    <property type="entry name" value="sCache_2"/>
</dbReference>
<dbReference type="Pfam" id="PF00015">
    <property type="entry name" value="MCPsignal"/>
    <property type="match status" value="1"/>
</dbReference>
<dbReference type="PANTHER" id="PTHR32089:SF112">
    <property type="entry name" value="LYSOZYME-LIKE PROTEIN-RELATED"/>
    <property type="match status" value="1"/>
</dbReference>
<dbReference type="SUPFAM" id="SSF58104">
    <property type="entry name" value="Methyl-accepting chemotaxis protein (MCP) signaling domain"/>
    <property type="match status" value="1"/>
</dbReference>
<dbReference type="PROSITE" id="PS50111">
    <property type="entry name" value="CHEMOTAXIS_TRANSDUC_2"/>
    <property type="match status" value="1"/>
</dbReference>
<reference evidence="13 14" key="1">
    <citation type="journal article" date="2013" name="Genome Announc.">
        <title>Draft Genome Sequence for Desulfovibrio africanus Strain PCS.</title>
        <authorList>
            <person name="Brown S.D."/>
            <person name="Utturkar S.M."/>
            <person name="Arkin A.P."/>
            <person name="Deutschbauer A.M."/>
            <person name="Elias D.A."/>
            <person name="Hazen T.C."/>
            <person name="Chakraborty R."/>
        </authorList>
    </citation>
    <scope>NUCLEOTIDE SEQUENCE [LARGE SCALE GENOMIC DNA]</scope>
    <source>
        <strain evidence="13 14">PCS</strain>
    </source>
</reference>
<feature type="transmembrane region" description="Helical" evidence="10">
    <location>
        <begin position="12"/>
        <end position="30"/>
    </location>
</feature>
<evidence type="ECO:0000256" key="1">
    <source>
        <dbReference type="ARBA" id="ARBA00004651"/>
    </source>
</evidence>
<keyword evidence="5 10" id="KW-0472">Membrane</keyword>
<evidence type="ECO:0000256" key="6">
    <source>
        <dbReference type="ARBA" id="ARBA00023224"/>
    </source>
</evidence>
<name>M5PR18_DESAF</name>
<evidence type="ECO:0000256" key="9">
    <source>
        <dbReference type="SAM" id="Coils"/>
    </source>
</evidence>
<dbReference type="SMART" id="SM00304">
    <property type="entry name" value="HAMP"/>
    <property type="match status" value="1"/>
</dbReference>
<dbReference type="CDD" id="cd11386">
    <property type="entry name" value="MCP_signal"/>
    <property type="match status" value="1"/>
</dbReference>
<dbReference type="RefSeq" id="WP_005987821.1">
    <property type="nucleotide sequence ID" value="NZ_AOSV01000029.1"/>
</dbReference>
<dbReference type="OrthoDB" id="9787709at2"/>
<accession>M5PR18</accession>
<evidence type="ECO:0000313" key="13">
    <source>
        <dbReference type="EMBL" id="EMG36559.1"/>
    </source>
</evidence>
<dbReference type="SMART" id="SM01049">
    <property type="entry name" value="Cache_2"/>
    <property type="match status" value="1"/>
</dbReference>
<dbReference type="Gene3D" id="1.10.287.950">
    <property type="entry name" value="Methyl-accepting chemotaxis protein"/>
    <property type="match status" value="1"/>
</dbReference>
<proteinExistence type="inferred from homology"/>
<keyword evidence="2" id="KW-1003">Cell membrane</keyword>
<gene>
    <name evidence="13" type="ORF">PCS_02571</name>
</gene>
<dbReference type="Gene3D" id="3.30.450.20">
    <property type="entry name" value="PAS domain"/>
    <property type="match status" value="1"/>
</dbReference>
<evidence type="ECO:0000256" key="8">
    <source>
        <dbReference type="PROSITE-ProRule" id="PRU00284"/>
    </source>
</evidence>
<comment type="caution">
    <text evidence="13">The sequence shown here is derived from an EMBL/GenBank/DDBJ whole genome shotgun (WGS) entry which is preliminary data.</text>
</comment>